<keyword evidence="2" id="KW-1185">Reference proteome</keyword>
<name>A0ABP0VP32_9BRYO</name>
<gene>
    <name evidence="1" type="ORF">CSSPJE1EN1_LOCUS1670</name>
</gene>
<sequence length="69" mass="7710">MVWHYQCKRNIVVGVYTGEQAEEEEALLVLLLVVVDKKTNLGGRSRAALVPLELLARSSWRRFGIRGGG</sequence>
<organism evidence="1 2">
    <name type="scientific">Sphagnum jensenii</name>
    <dbReference type="NCBI Taxonomy" id="128206"/>
    <lineage>
        <taxon>Eukaryota</taxon>
        <taxon>Viridiplantae</taxon>
        <taxon>Streptophyta</taxon>
        <taxon>Embryophyta</taxon>
        <taxon>Bryophyta</taxon>
        <taxon>Sphagnophytina</taxon>
        <taxon>Sphagnopsida</taxon>
        <taxon>Sphagnales</taxon>
        <taxon>Sphagnaceae</taxon>
        <taxon>Sphagnum</taxon>
    </lineage>
</organism>
<dbReference type="Proteomes" id="UP001497444">
    <property type="component" value="Chromosome 1"/>
</dbReference>
<accession>A0ABP0VP32</accession>
<evidence type="ECO:0000313" key="1">
    <source>
        <dbReference type="EMBL" id="CAK9256192.1"/>
    </source>
</evidence>
<protein>
    <submittedName>
        <fullName evidence="1">Uncharacterized protein</fullName>
    </submittedName>
</protein>
<proteinExistence type="predicted"/>
<reference evidence="1 2" key="1">
    <citation type="submission" date="2024-02" db="EMBL/GenBank/DDBJ databases">
        <authorList>
            <consortium name="ELIXIR-Norway"/>
            <consortium name="Elixir Norway"/>
        </authorList>
    </citation>
    <scope>NUCLEOTIDE SEQUENCE [LARGE SCALE GENOMIC DNA]</scope>
</reference>
<evidence type="ECO:0000313" key="2">
    <source>
        <dbReference type="Proteomes" id="UP001497444"/>
    </source>
</evidence>
<dbReference type="EMBL" id="OZ020096">
    <property type="protein sequence ID" value="CAK9256192.1"/>
    <property type="molecule type" value="Genomic_DNA"/>
</dbReference>